<dbReference type="Pfam" id="PF01832">
    <property type="entry name" value="Glucosaminidase"/>
    <property type="match status" value="1"/>
</dbReference>
<evidence type="ECO:0000256" key="4">
    <source>
        <dbReference type="ARBA" id="ARBA00032108"/>
    </source>
</evidence>
<feature type="domain" description="LysM" evidence="5">
    <location>
        <begin position="254"/>
        <end position="298"/>
    </location>
</feature>
<dbReference type="SUPFAM" id="SSF54106">
    <property type="entry name" value="LysM domain"/>
    <property type="match status" value="1"/>
</dbReference>
<protein>
    <recommendedName>
        <fullName evidence="4">Peptidoglycan hydrolase</fullName>
    </recommendedName>
</protein>
<accession>A0ABR7D557</accession>
<keyword evidence="7" id="KW-1185">Reference proteome</keyword>
<gene>
    <name evidence="6" type="ORF">H8S64_18490</name>
</gene>
<organism evidence="6 7">
    <name type="scientific">Butyricimonas hominis</name>
    <dbReference type="NCBI Taxonomy" id="2763032"/>
    <lineage>
        <taxon>Bacteria</taxon>
        <taxon>Pseudomonadati</taxon>
        <taxon>Bacteroidota</taxon>
        <taxon>Bacteroidia</taxon>
        <taxon>Bacteroidales</taxon>
        <taxon>Odoribacteraceae</taxon>
        <taxon>Butyricimonas</taxon>
    </lineage>
</organism>
<evidence type="ECO:0000256" key="3">
    <source>
        <dbReference type="ARBA" id="ARBA00022801"/>
    </source>
</evidence>
<keyword evidence="2" id="KW-0081">Bacteriolytic enzyme</keyword>
<dbReference type="Gene3D" id="3.10.350.10">
    <property type="entry name" value="LysM domain"/>
    <property type="match status" value="1"/>
</dbReference>
<dbReference type="InterPro" id="IPR036779">
    <property type="entry name" value="LysM_dom_sf"/>
</dbReference>
<sequence length="305" mass="34904">MSKIYAILFLTFICVNICGATNDSRKAFIKKYKSIAIQEMDRTGIPASIKLAQGILESGCGKSQLAVNANNHFGIKCHNWNGASFIMDDDSRNECFRKYRNPEESWVDHSEFLTSRSRYAPLFKLSKTDYKGWAKGLKKAGYATAPDYAQKLIKIIEEEELYQFDKPGKRHRQSPGELNYKLGDTKNYQSRVVYINNIPCIKVQEGDTFEGISQYFGIPLKRLLAYNDKNELSTRNGMHIFLKKKKNKAPKGYTFHKCKPGDTMYMISQIYGIKLAKLLQYNYMENGDKPQPGEMISLRGAAQLY</sequence>
<evidence type="ECO:0000313" key="6">
    <source>
        <dbReference type="EMBL" id="MBC5623086.1"/>
    </source>
</evidence>
<dbReference type="PANTHER" id="PTHR33308:SF9">
    <property type="entry name" value="PEPTIDOGLYCAN HYDROLASE FLGJ"/>
    <property type="match status" value="1"/>
</dbReference>
<dbReference type="PROSITE" id="PS51782">
    <property type="entry name" value="LYSM"/>
    <property type="match status" value="1"/>
</dbReference>
<dbReference type="SMART" id="SM00047">
    <property type="entry name" value="LYZ2"/>
    <property type="match status" value="1"/>
</dbReference>
<dbReference type="Pfam" id="PF01476">
    <property type="entry name" value="LysM"/>
    <property type="match status" value="2"/>
</dbReference>
<name>A0ABR7D557_9BACT</name>
<dbReference type="InterPro" id="IPR018392">
    <property type="entry name" value="LysM"/>
</dbReference>
<proteinExistence type="predicted"/>
<evidence type="ECO:0000256" key="1">
    <source>
        <dbReference type="ARBA" id="ARBA00022529"/>
    </source>
</evidence>
<dbReference type="SMART" id="SM00257">
    <property type="entry name" value="LysM"/>
    <property type="match status" value="2"/>
</dbReference>
<dbReference type="Gene3D" id="1.10.530.10">
    <property type="match status" value="1"/>
</dbReference>
<dbReference type="InterPro" id="IPR002901">
    <property type="entry name" value="MGlyc_endo_b_GlcNAc-like_dom"/>
</dbReference>
<evidence type="ECO:0000256" key="2">
    <source>
        <dbReference type="ARBA" id="ARBA00022638"/>
    </source>
</evidence>
<dbReference type="RefSeq" id="WP_099294060.1">
    <property type="nucleotide sequence ID" value="NZ_JACOOH010000009.1"/>
</dbReference>
<comment type="caution">
    <text evidence="6">The sequence shown here is derived from an EMBL/GenBank/DDBJ whole genome shotgun (WGS) entry which is preliminary data.</text>
</comment>
<keyword evidence="1" id="KW-0929">Antimicrobial</keyword>
<evidence type="ECO:0000259" key="5">
    <source>
        <dbReference type="PROSITE" id="PS51782"/>
    </source>
</evidence>
<dbReference type="InterPro" id="IPR051056">
    <property type="entry name" value="Glycosyl_Hydrolase_73"/>
</dbReference>
<dbReference type="PANTHER" id="PTHR33308">
    <property type="entry name" value="PEPTIDOGLYCAN HYDROLASE FLGJ"/>
    <property type="match status" value="1"/>
</dbReference>
<evidence type="ECO:0000313" key="7">
    <source>
        <dbReference type="Proteomes" id="UP000646484"/>
    </source>
</evidence>
<reference evidence="6 7" key="1">
    <citation type="submission" date="2020-08" db="EMBL/GenBank/DDBJ databases">
        <title>Genome public.</title>
        <authorList>
            <person name="Liu C."/>
            <person name="Sun Q."/>
        </authorList>
    </citation>
    <scope>NUCLEOTIDE SEQUENCE [LARGE SCALE GENOMIC DNA]</scope>
    <source>
        <strain evidence="6 7">NSJ-56</strain>
    </source>
</reference>
<dbReference type="CDD" id="cd00118">
    <property type="entry name" value="LysM"/>
    <property type="match status" value="1"/>
</dbReference>
<dbReference type="Proteomes" id="UP000646484">
    <property type="component" value="Unassembled WGS sequence"/>
</dbReference>
<keyword evidence="3" id="KW-0378">Hydrolase</keyword>
<dbReference type="EMBL" id="JACOOH010000009">
    <property type="protein sequence ID" value="MBC5623086.1"/>
    <property type="molecule type" value="Genomic_DNA"/>
</dbReference>